<reference evidence="3" key="1">
    <citation type="submission" date="2017-02" db="UniProtKB">
        <authorList>
            <consortium name="WormBaseParasite"/>
        </authorList>
    </citation>
    <scope>IDENTIFICATION</scope>
</reference>
<proteinExistence type="predicted"/>
<protein>
    <submittedName>
        <fullName evidence="3">DUF5641 domain-containing protein</fullName>
    </submittedName>
</protein>
<gene>
    <name evidence="1" type="ORF">TASK_LOCUS10265</name>
</gene>
<name>A0A0R3WHC1_TAEAS</name>
<sequence>MEPRELDPLVNGPLGERAHILRNDSSSVMLGDCIDVVVEDNVVVAEEVDGPLRGPHPRPAALPATALVEPEACGRGGKSTSMESPEVC</sequence>
<dbReference type="EMBL" id="UYRS01021664">
    <property type="protein sequence ID" value="VDK50574.1"/>
    <property type="molecule type" value="Genomic_DNA"/>
</dbReference>
<evidence type="ECO:0000313" key="3">
    <source>
        <dbReference type="WBParaSite" id="TASK_0001026401-mRNA-1"/>
    </source>
</evidence>
<dbReference type="WBParaSite" id="TASK_0001026401-mRNA-1">
    <property type="protein sequence ID" value="TASK_0001026401-mRNA-1"/>
    <property type="gene ID" value="TASK_0001026401"/>
</dbReference>
<evidence type="ECO:0000313" key="2">
    <source>
        <dbReference type="Proteomes" id="UP000282613"/>
    </source>
</evidence>
<organism evidence="3">
    <name type="scientific">Taenia asiatica</name>
    <name type="common">Asian tapeworm</name>
    <dbReference type="NCBI Taxonomy" id="60517"/>
    <lineage>
        <taxon>Eukaryota</taxon>
        <taxon>Metazoa</taxon>
        <taxon>Spiralia</taxon>
        <taxon>Lophotrochozoa</taxon>
        <taxon>Platyhelminthes</taxon>
        <taxon>Cestoda</taxon>
        <taxon>Eucestoda</taxon>
        <taxon>Cyclophyllidea</taxon>
        <taxon>Taeniidae</taxon>
        <taxon>Taenia</taxon>
    </lineage>
</organism>
<dbReference type="AlphaFoldDB" id="A0A0R3WHC1"/>
<reference evidence="1 2" key="2">
    <citation type="submission" date="2018-11" db="EMBL/GenBank/DDBJ databases">
        <authorList>
            <consortium name="Pathogen Informatics"/>
        </authorList>
    </citation>
    <scope>NUCLEOTIDE SEQUENCE [LARGE SCALE GENOMIC DNA]</scope>
</reference>
<evidence type="ECO:0000313" key="1">
    <source>
        <dbReference type="EMBL" id="VDK50574.1"/>
    </source>
</evidence>
<dbReference type="Proteomes" id="UP000282613">
    <property type="component" value="Unassembled WGS sequence"/>
</dbReference>
<keyword evidence="2" id="KW-1185">Reference proteome</keyword>
<accession>A0A0R3WHC1</accession>